<dbReference type="AlphaFoldDB" id="A0AAN7W7A3"/>
<proteinExistence type="predicted"/>
<accession>A0AAN7W7A3</accession>
<evidence type="ECO:0000313" key="1">
    <source>
        <dbReference type="EMBL" id="KAK5699869.1"/>
    </source>
</evidence>
<evidence type="ECO:0008006" key="3">
    <source>
        <dbReference type="Google" id="ProtNLM"/>
    </source>
</evidence>
<organism evidence="1 2">
    <name type="scientific">Elasticomyces elasticus</name>
    <dbReference type="NCBI Taxonomy" id="574655"/>
    <lineage>
        <taxon>Eukaryota</taxon>
        <taxon>Fungi</taxon>
        <taxon>Dikarya</taxon>
        <taxon>Ascomycota</taxon>
        <taxon>Pezizomycotina</taxon>
        <taxon>Dothideomycetes</taxon>
        <taxon>Dothideomycetidae</taxon>
        <taxon>Mycosphaerellales</taxon>
        <taxon>Teratosphaeriaceae</taxon>
        <taxon>Elasticomyces</taxon>
    </lineage>
</organism>
<protein>
    <recommendedName>
        <fullName evidence="3">SnoaL-like domain-containing protein</fullName>
    </recommendedName>
</protein>
<sequence length="146" mass="16311">MPHGARCDKHTVVHPSKTGQQLEKLSVAILDVLNTRNFSDPVLAHLSPLYQSSFGTKIISNDLASFMRNIDTVLAHNPDYHHLILNTSSEVDEEKGRASVWVSHKGTGFPPDEFERESVKVMKWERCSGRWMCMGHSGLVGNAMLP</sequence>
<name>A0AAN7W7A3_9PEZI</name>
<gene>
    <name evidence="1" type="ORF">LTR97_006002</name>
</gene>
<evidence type="ECO:0000313" key="2">
    <source>
        <dbReference type="Proteomes" id="UP001310594"/>
    </source>
</evidence>
<dbReference type="Proteomes" id="UP001310594">
    <property type="component" value="Unassembled WGS sequence"/>
</dbReference>
<reference evidence="1" key="1">
    <citation type="submission" date="2023-08" db="EMBL/GenBank/DDBJ databases">
        <title>Black Yeasts Isolated from many extreme environments.</title>
        <authorList>
            <person name="Coleine C."/>
            <person name="Stajich J.E."/>
            <person name="Selbmann L."/>
        </authorList>
    </citation>
    <scope>NUCLEOTIDE SEQUENCE</scope>
    <source>
        <strain evidence="1">CCFEE 5810</strain>
    </source>
</reference>
<dbReference type="EMBL" id="JAVRQU010000008">
    <property type="protein sequence ID" value="KAK5699869.1"/>
    <property type="molecule type" value="Genomic_DNA"/>
</dbReference>
<comment type="caution">
    <text evidence="1">The sequence shown here is derived from an EMBL/GenBank/DDBJ whole genome shotgun (WGS) entry which is preliminary data.</text>
</comment>